<dbReference type="PANTHER" id="PTHR34701">
    <property type="entry name" value="TRANSCRIPTIONAL REGULATOR MRAZ"/>
    <property type="match status" value="1"/>
</dbReference>
<keyword evidence="5 7" id="KW-0238">DNA-binding</keyword>
<organism evidence="9 10">
    <name type="scientific">Candidatus Aquicultor secundus</name>
    <dbReference type="NCBI Taxonomy" id="1973895"/>
    <lineage>
        <taxon>Bacteria</taxon>
        <taxon>Bacillati</taxon>
        <taxon>Actinomycetota</taxon>
        <taxon>Candidatus Aquicultoria</taxon>
        <taxon>Candidatus Aquicultorales</taxon>
        <taxon>Candidatus Aquicultoraceae</taxon>
        <taxon>Candidatus Aquicultor</taxon>
    </lineage>
</organism>
<comment type="subunit">
    <text evidence="7">Forms oligomers.</text>
</comment>
<dbReference type="InterPro" id="IPR020603">
    <property type="entry name" value="MraZ_dom"/>
</dbReference>
<dbReference type="AlphaFoldDB" id="A0A2M7TBD0"/>
<name>A0A2M7TBD0_9ACTN</name>
<keyword evidence="9" id="KW-0132">Cell division</keyword>
<dbReference type="GO" id="GO:0005737">
    <property type="term" value="C:cytoplasm"/>
    <property type="evidence" value="ECO:0007669"/>
    <property type="project" value="UniProtKB-UniRule"/>
</dbReference>
<dbReference type="GO" id="GO:0003700">
    <property type="term" value="F:DNA-binding transcription factor activity"/>
    <property type="evidence" value="ECO:0007669"/>
    <property type="project" value="UniProtKB-UniRule"/>
</dbReference>
<dbReference type="InterPro" id="IPR007159">
    <property type="entry name" value="SpoVT-AbrB_dom"/>
</dbReference>
<evidence type="ECO:0000259" key="8">
    <source>
        <dbReference type="PROSITE" id="PS51740"/>
    </source>
</evidence>
<evidence type="ECO:0000313" key="9">
    <source>
        <dbReference type="EMBL" id="PIZ42443.1"/>
    </source>
</evidence>
<dbReference type="Gene3D" id="3.40.1550.20">
    <property type="entry name" value="Transcriptional regulator MraZ domain"/>
    <property type="match status" value="1"/>
</dbReference>
<feature type="domain" description="SpoVT-AbrB" evidence="8">
    <location>
        <begin position="76"/>
        <end position="119"/>
    </location>
</feature>
<accession>A0A2M7TBD0</accession>
<keyword evidence="3" id="KW-0677">Repeat</keyword>
<evidence type="ECO:0000313" key="10">
    <source>
        <dbReference type="Proteomes" id="UP000230956"/>
    </source>
</evidence>
<dbReference type="PROSITE" id="PS51740">
    <property type="entry name" value="SPOVT_ABRB"/>
    <property type="match status" value="2"/>
</dbReference>
<dbReference type="GO" id="GO:0051301">
    <property type="term" value="P:cell division"/>
    <property type="evidence" value="ECO:0007669"/>
    <property type="project" value="UniProtKB-KW"/>
</dbReference>
<evidence type="ECO:0000256" key="6">
    <source>
        <dbReference type="ARBA" id="ARBA00023163"/>
    </source>
</evidence>
<dbReference type="InterPro" id="IPR037914">
    <property type="entry name" value="SpoVT-AbrB_sf"/>
</dbReference>
<dbReference type="Pfam" id="PF02381">
    <property type="entry name" value="MraZ"/>
    <property type="match status" value="2"/>
</dbReference>
<dbReference type="RefSeq" id="WP_286678771.1">
    <property type="nucleotide sequence ID" value="NZ_MNXI01000103.1"/>
</dbReference>
<dbReference type="SUPFAM" id="SSF89447">
    <property type="entry name" value="AbrB/MazE/MraZ-like"/>
    <property type="match status" value="1"/>
</dbReference>
<keyword evidence="2 7" id="KW-0963">Cytoplasm</keyword>
<evidence type="ECO:0000256" key="7">
    <source>
        <dbReference type="HAMAP-Rule" id="MF_01008"/>
    </source>
</evidence>
<sequence length="143" mass="16415">MFFGEYYHSLDEKGRVILPVKFRDALADGLFITKSFDSCLLVYTRKDWFERVDEIMSKKPATAEVRNYQRFVIGSAVEDEVSRQGRISIPQNLRDFAGLDRDIVIIGVANKLEIWAKERYERFIADAEKSASEIGEEIADIGV</sequence>
<comment type="subcellular location">
    <subcellularLocation>
        <location evidence="7">Cytoplasm</location>
        <location evidence="7">Nucleoid</location>
    </subcellularLocation>
</comment>
<feature type="domain" description="SpoVT-AbrB" evidence="8">
    <location>
        <begin position="5"/>
        <end position="47"/>
    </location>
</feature>
<evidence type="ECO:0000256" key="3">
    <source>
        <dbReference type="ARBA" id="ARBA00022737"/>
    </source>
</evidence>
<dbReference type="InterPro" id="IPR035642">
    <property type="entry name" value="MraZ_N"/>
</dbReference>
<comment type="similarity">
    <text evidence="7">Belongs to the MraZ family.</text>
</comment>
<reference evidence="10" key="1">
    <citation type="submission" date="2017-09" db="EMBL/GenBank/DDBJ databases">
        <title>Depth-based differentiation of microbial function through sediment-hosted aquifers and enrichment of novel symbionts in the deep terrestrial subsurface.</title>
        <authorList>
            <person name="Probst A.J."/>
            <person name="Ladd B."/>
            <person name="Jarett J.K."/>
            <person name="Geller-Mcgrath D.E."/>
            <person name="Sieber C.M.K."/>
            <person name="Emerson J.B."/>
            <person name="Anantharaman K."/>
            <person name="Thomas B.C."/>
            <person name="Malmstrom R."/>
            <person name="Stieglmeier M."/>
            <person name="Klingl A."/>
            <person name="Woyke T."/>
            <person name="Ryan C.M."/>
            <person name="Banfield J.F."/>
        </authorList>
    </citation>
    <scope>NUCLEOTIDE SEQUENCE [LARGE SCALE GENOMIC DNA]</scope>
</reference>
<dbReference type="CDD" id="cd16321">
    <property type="entry name" value="MraZ_C"/>
    <property type="match status" value="1"/>
</dbReference>
<dbReference type="HAMAP" id="MF_01008">
    <property type="entry name" value="MraZ"/>
    <property type="match status" value="1"/>
</dbReference>
<dbReference type="PANTHER" id="PTHR34701:SF1">
    <property type="entry name" value="TRANSCRIPTIONAL REGULATOR MRAZ"/>
    <property type="match status" value="1"/>
</dbReference>
<keyword evidence="4 7" id="KW-0805">Transcription regulation</keyword>
<dbReference type="InterPro" id="IPR035644">
    <property type="entry name" value="MraZ_C"/>
</dbReference>
<proteinExistence type="inferred from homology"/>
<dbReference type="InterPro" id="IPR038619">
    <property type="entry name" value="MraZ_sf"/>
</dbReference>
<dbReference type="NCBIfam" id="TIGR00242">
    <property type="entry name" value="division/cell wall cluster transcriptional repressor MraZ"/>
    <property type="match status" value="1"/>
</dbReference>
<dbReference type="InterPro" id="IPR003444">
    <property type="entry name" value="MraZ"/>
</dbReference>
<gene>
    <name evidence="7" type="primary">mraZ</name>
    <name evidence="9" type="ORF">COY37_00385</name>
</gene>
<dbReference type="EMBL" id="PFNG01000013">
    <property type="protein sequence ID" value="PIZ42443.1"/>
    <property type="molecule type" value="Genomic_DNA"/>
</dbReference>
<dbReference type="CDD" id="cd16320">
    <property type="entry name" value="MraZ_N"/>
    <property type="match status" value="1"/>
</dbReference>
<keyword evidence="6 7" id="KW-0804">Transcription</keyword>
<comment type="caution">
    <text evidence="9">The sequence shown here is derived from an EMBL/GenBank/DDBJ whole genome shotgun (WGS) entry which is preliminary data.</text>
</comment>
<evidence type="ECO:0000256" key="2">
    <source>
        <dbReference type="ARBA" id="ARBA00022490"/>
    </source>
</evidence>
<dbReference type="GO" id="GO:0009295">
    <property type="term" value="C:nucleoid"/>
    <property type="evidence" value="ECO:0007669"/>
    <property type="project" value="UniProtKB-SubCell"/>
</dbReference>
<protein>
    <recommendedName>
        <fullName evidence="1 7">Transcriptional regulator MraZ</fullName>
    </recommendedName>
</protein>
<dbReference type="GO" id="GO:0000976">
    <property type="term" value="F:transcription cis-regulatory region binding"/>
    <property type="evidence" value="ECO:0007669"/>
    <property type="project" value="TreeGrafter"/>
</dbReference>
<dbReference type="GO" id="GO:2000143">
    <property type="term" value="P:negative regulation of DNA-templated transcription initiation"/>
    <property type="evidence" value="ECO:0007669"/>
    <property type="project" value="TreeGrafter"/>
</dbReference>
<keyword evidence="9" id="KW-0131">Cell cycle</keyword>
<evidence type="ECO:0000256" key="4">
    <source>
        <dbReference type="ARBA" id="ARBA00023015"/>
    </source>
</evidence>
<evidence type="ECO:0000256" key="1">
    <source>
        <dbReference type="ARBA" id="ARBA00013860"/>
    </source>
</evidence>
<evidence type="ECO:0000256" key="5">
    <source>
        <dbReference type="ARBA" id="ARBA00023125"/>
    </source>
</evidence>
<dbReference type="Proteomes" id="UP000230956">
    <property type="component" value="Unassembled WGS sequence"/>
</dbReference>